<dbReference type="RefSeq" id="WP_115850742.1">
    <property type="nucleotide sequence ID" value="NZ_QTUC01000001.1"/>
</dbReference>
<dbReference type="GO" id="GO:0005886">
    <property type="term" value="C:plasma membrane"/>
    <property type="evidence" value="ECO:0007669"/>
    <property type="project" value="UniProtKB-SubCell"/>
</dbReference>
<dbReference type="InterPro" id="IPR025966">
    <property type="entry name" value="OppC_N"/>
</dbReference>
<dbReference type="EMBL" id="QTUC01000001">
    <property type="protein sequence ID" value="REF37254.1"/>
    <property type="molecule type" value="Genomic_DNA"/>
</dbReference>
<keyword evidence="8" id="KW-1185">Reference proteome</keyword>
<dbReference type="PANTHER" id="PTHR43839:SF1">
    <property type="entry name" value="OPPC IN A BINDING PROTEIN-DEPENDENT TRANSPORT SYSTEM"/>
    <property type="match status" value="1"/>
</dbReference>
<sequence>MVATASQTATMLTPRSRVGRATSVLRYLRRNPLLVIGLAMFVGLILFATVGTFFIDPAKDPYPLAGPASKPPSAEHWFGTDAQGRDLFAVMVVGTRLSLKIGLLAGSIGLAIGIVLGLVSAFYGGWLDSVIRWIVDVMFTIPSFLVMVVIASLLRQYISIENMALILAAFAWPGPTRAIRAQVLSLREREFIRLARLSGMRGPEIIVRELLPNLTPFLLAGFVAALIGAVYAALGLEMLGLGSQREPTLGMTFFWMQRFSALLRNLWWWWGIPIAIICVLILSLYFISFSLDEWANPRSRRSR</sequence>
<feature type="transmembrane region" description="Helical" evidence="5">
    <location>
        <begin position="130"/>
        <end position="154"/>
    </location>
</feature>
<reference evidence="7 8" key="1">
    <citation type="submission" date="2018-08" db="EMBL/GenBank/DDBJ databases">
        <title>Sequencing the genomes of 1000 actinobacteria strains.</title>
        <authorList>
            <person name="Klenk H.-P."/>
        </authorList>
    </citation>
    <scope>NUCLEOTIDE SEQUENCE [LARGE SCALE GENOMIC DNA]</scope>
    <source>
        <strain evidence="7 8">DSM 22891</strain>
    </source>
</reference>
<keyword evidence="5" id="KW-0813">Transport</keyword>
<evidence type="ECO:0000313" key="7">
    <source>
        <dbReference type="EMBL" id="REF37254.1"/>
    </source>
</evidence>
<feature type="transmembrane region" description="Helical" evidence="5">
    <location>
        <begin position="33"/>
        <end position="55"/>
    </location>
</feature>
<dbReference type="Gene3D" id="1.10.3720.10">
    <property type="entry name" value="MetI-like"/>
    <property type="match status" value="1"/>
</dbReference>
<dbReference type="CDD" id="cd06261">
    <property type="entry name" value="TM_PBP2"/>
    <property type="match status" value="1"/>
</dbReference>
<keyword evidence="4 5" id="KW-0472">Membrane</keyword>
<dbReference type="PANTHER" id="PTHR43839">
    <property type="entry name" value="OPPC IN A BINDING PROTEIN-DEPENDENT TRANSPORT SYSTEM"/>
    <property type="match status" value="1"/>
</dbReference>
<comment type="subcellular location">
    <subcellularLocation>
        <location evidence="5">Cell membrane</location>
        <topology evidence="5">Multi-pass membrane protein</topology>
    </subcellularLocation>
    <subcellularLocation>
        <location evidence="1">Membrane</location>
        <topology evidence="1">Multi-pass membrane protein</topology>
    </subcellularLocation>
</comment>
<accession>A0A3D9VGD9</accession>
<feature type="transmembrane region" description="Helical" evidence="5">
    <location>
        <begin position="267"/>
        <end position="291"/>
    </location>
</feature>
<dbReference type="Proteomes" id="UP000256485">
    <property type="component" value="Unassembled WGS sequence"/>
</dbReference>
<evidence type="ECO:0000256" key="5">
    <source>
        <dbReference type="RuleBase" id="RU363032"/>
    </source>
</evidence>
<dbReference type="PROSITE" id="PS50928">
    <property type="entry name" value="ABC_TM1"/>
    <property type="match status" value="1"/>
</dbReference>
<name>A0A3D9VGD9_THECX</name>
<feature type="transmembrane region" description="Helical" evidence="5">
    <location>
        <begin position="101"/>
        <end position="124"/>
    </location>
</feature>
<dbReference type="OrthoDB" id="8906042at2"/>
<organism evidence="7 8">
    <name type="scientific">Thermasporomyces composti</name>
    <dbReference type="NCBI Taxonomy" id="696763"/>
    <lineage>
        <taxon>Bacteria</taxon>
        <taxon>Bacillati</taxon>
        <taxon>Actinomycetota</taxon>
        <taxon>Actinomycetes</taxon>
        <taxon>Propionibacteriales</taxon>
        <taxon>Nocardioidaceae</taxon>
        <taxon>Thermasporomyces</taxon>
    </lineage>
</organism>
<evidence type="ECO:0000256" key="4">
    <source>
        <dbReference type="ARBA" id="ARBA00023136"/>
    </source>
</evidence>
<dbReference type="InterPro" id="IPR035906">
    <property type="entry name" value="MetI-like_sf"/>
</dbReference>
<comment type="caution">
    <text evidence="7">The sequence shown here is derived from an EMBL/GenBank/DDBJ whole genome shotgun (WGS) entry which is preliminary data.</text>
</comment>
<feature type="transmembrane region" description="Helical" evidence="5">
    <location>
        <begin position="210"/>
        <end position="234"/>
    </location>
</feature>
<evidence type="ECO:0000259" key="6">
    <source>
        <dbReference type="PROSITE" id="PS50928"/>
    </source>
</evidence>
<gene>
    <name evidence="7" type="ORF">DFJ64_2695</name>
</gene>
<dbReference type="InterPro" id="IPR000515">
    <property type="entry name" value="MetI-like"/>
</dbReference>
<evidence type="ECO:0000256" key="1">
    <source>
        <dbReference type="ARBA" id="ARBA00004141"/>
    </source>
</evidence>
<dbReference type="SUPFAM" id="SSF161098">
    <property type="entry name" value="MetI-like"/>
    <property type="match status" value="1"/>
</dbReference>
<evidence type="ECO:0000256" key="3">
    <source>
        <dbReference type="ARBA" id="ARBA00022989"/>
    </source>
</evidence>
<evidence type="ECO:0000313" key="8">
    <source>
        <dbReference type="Proteomes" id="UP000256485"/>
    </source>
</evidence>
<keyword evidence="3 5" id="KW-1133">Transmembrane helix</keyword>
<dbReference type="Pfam" id="PF00528">
    <property type="entry name" value="BPD_transp_1"/>
    <property type="match status" value="1"/>
</dbReference>
<proteinExistence type="inferred from homology"/>
<comment type="similarity">
    <text evidence="5">Belongs to the binding-protein-dependent transport system permease family.</text>
</comment>
<protein>
    <submittedName>
        <fullName evidence="7">Peptide/nickel transport system permease protein</fullName>
    </submittedName>
</protein>
<dbReference type="AlphaFoldDB" id="A0A3D9VGD9"/>
<dbReference type="GO" id="GO:0055085">
    <property type="term" value="P:transmembrane transport"/>
    <property type="evidence" value="ECO:0007669"/>
    <property type="project" value="InterPro"/>
</dbReference>
<keyword evidence="2 5" id="KW-0812">Transmembrane</keyword>
<dbReference type="Pfam" id="PF12911">
    <property type="entry name" value="OppC_N"/>
    <property type="match status" value="1"/>
</dbReference>
<evidence type="ECO:0000256" key="2">
    <source>
        <dbReference type="ARBA" id="ARBA00022692"/>
    </source>
</evidence>
<feature type="domain" description="ABC transmembrane type-1" evidence="6">
    <location>
        <begin position="95"/>
        <end position="291"/>
    </location>
</feature>